<protein>
    <submittedName>
        <fullName evidence="1">Uncharacterized protein</fullName>
    </submittedName>
</protein>
<dbReference type="Proteomes" id="UP000324222">
    <property type="component" value="Unassembled WGS sequence"/>
</dbReference>
<dbReference type="EMBL" id="VSRR010143748">
    <property type="protein sequence ID" value="MPD04971.1"/>
    <property type="molecule type" value="Genomic_DNA"/>
</dbReference>
<sequence>MAKFTFVPLATKTPAPLRVDGDDVGFSPRGSLLGLSVSTMGYTTHVSQRVARVKLALTRLYRFRDLATGLKLHLIKALVIPILSYPPVPLYTLSHTAISRL</sequence>
<proteinExistence type="predicted"/>
<comment type="caution">
    <text evidence="1">The sequence shown here is derived from an EMBL/GenBank/DDBJ whole genome shotgun (WGS) entry which is preliminary data.</text>
</comment>
<gene>
    <name evidence="1" type="ORF">E2C01_100686</name>
</gene>
<dbReference type="AlphaFoldDB" id="A0A5B7K7J5"/>
<evidence type="ECO:0000313" key="1">
    <source>
        <dbReference type="EMBL" id="MPD04971.1"/>
    </source>
</evidence>
<name>A0A5B7K7J5_PORTR</name>
<reference evidence="1 2" key="1">
    <citation type="submission" date="2019-05" db="EMBL/GenBank/DDBJ databases">
        <title>Another draft genome of Portunus trituberculatus and its Hox gene families provides insights of decapod evolution.</title>
        <authorList>
            <person name="Jeong J.-H."/>
            <person name="Song I."/>
            <person name="Kim S."/>
            <person name="Choi T."/>
            <person name="Kim D."/>
            <person name="Ryu S."/>
            <person name="Kim W."/>
        </authorList>
    </citation>
    <scope>NUCLEOTIDE SEQUENCE [LARGE SCALE GENOMIC DNA]</scope>
    <source>
        <tissue evidence="1">Muscle</tissue>
    </source>
</reference>
<accession>A0A5B7K7J5</accession>
<dbReference type="OrthoDB" id="5953030at2759"/>
<evidence type="ECO:0000313" key="2">
    <source>
        <dbReference type="Proteomes" id="UP000324222"/>
    </source>
</evidence>
<keyword evidence="2" id="KW-1185">Reference proteome</keyword>
<organism evidence="1 2">
    <name type="scientific">Portunus trituberculatus</name>
    <name type="common">Swimming crab</name>
    <name type="synonym">Neptunus trituberculatus</name>
    <dbReference type="NCBI Taxonomy" id="210409"/>
    <lineage>
        <taxon>Eukaryota</taxon>
        <taxon>Metazoa</taxon>
        <taxon>Ecdysozoa</taxon>
        <taxon>Arthropoda</taxon>
        <taxon>Crustacea</taxon>
        <taxon>Multicrustacea</taxon>
        <taxon>Malacostraca</taxon>
        <taxon>Eumalacostraca</taxon>
        <taxon>Eucarida</taxon>
        <taxon>Decapoda</taxon>
        <taxon>Pleocyemata</taxon>
        <taxon>Brachyura</taxon>
        <taxon>Eubrachyura</taxon>
        <taxon>Portunoidea</taxon>
        <taxon>Portunidae</taxon>
        <taxon>Portuninae</taxon>
        <taxon>Portunus</taxon>
    </lineage>
</organism>